<keyword evidence="2" id="KW-1185">Reference proteome</keyword>
<feature type="non-terminal residue" evidence="1">
    <location>
        <position position="1"/>
    </location>
</feature>
<gene>
    <name evidence="1" type="ORF">PFISCL1PPCAC_27022</name>
</gene>
<reference evidence="1" key="1">
    <citation type="submission" date="2023-10" db="EMBL/GenBank/DDBJ databases">
        <title>Genome assembly of Pristionchus species.</title>
        <authorList>
            <person name="Yoshida K."/>
            <person name="Sommer R.J."/>
        </authorList>
    </citation>
    <scope>NUCLEOTIDE SEQUENCE</scope>
    <source>
        <strain evidence="1">RS5133</strain>
    </source>
</reference>
<sequence length="113" mass="12596">ALGVLLGSSLGIGGVLIYDRIVYPTPVTTAAPPPTPASFPPPSPCVEHNDTGIFRMELLNYTHPSFIDGECKSHCTKMRTRYFDNHNRDLKQSEMETYQCGCDIEIRVFYDLG</sequence>
<dbReference type="EMBL" id="BTSY01000007">
    <property type="protein sequence ID" value="GMT35725.1"/>
    <property type="molecule type" value="Genomic_DNA"/>
</dbReference>
<proteinExistence type="predicted"/>
<dbReference type="Proteomes" id="UP001432322">
    <property type="component" value="Unassembled WGS sequence"/>
</dbReference>
<accession>A0AAV5WYM4</accession>
<protein>
    <submittedName>
        <fullName evidence="1">Uncharacterized protein</fullName>
    </submittedName>
</protein>
<comment type="caution">
    <text evidence="1">The sequence shown here is derived from an EMBL/GenBank/DDBJ whole genome shotgun (WGS) entry which is preliminary data.</text>
</comment>
<name>A0AAV5WYM4_9BILA</name>
<organism evidence="1 2">
    <name type="scientific">Pristionchus fissidentatus</name>
    <dbReference type="NCBI Taxonomy" id="1538716"/>
    <lineage>
        <taxon>Eukaryota</taxon>
        <taxon>Metazoa</taxon>
        <taxon>Ecdysozoa</taxon>
        <taxon>Nematoda</taxon>
        <taxon>Chromadorea</taxon>
        <taxon>Rhabditida</taxon>
        <taxon>Rhabditina</taxon>
        <taxon>Diplogasteromorpha</taxon>
        <taxon>Diplogasteroidea</taxon>
        <taxon>Neodiplogasteridae</taxon>
        <taxon>Pristionchus</taxon>
    </lineage>
</organism>
<evidence type="ECO:0000313" key="1">
    <source>
        <dbReference type="EMBL" id="GMT35725.1"/>
    </source>
</evidence>
<evidence type="ECO:0000313" key="2">
    <source>
        <dbReference type="Proteomes" id="UP001432322"/>
    </source>
</evidence>
<dbReference type="AlphaFoldDB" id="A0AAV5WYM4"/>
<feature type="non-terminal residue" evidence="1">
    <location>
        <position position="113"/>
    </location>
</feature>